<organism evidence="1">
    <name type="scientific">Eutreptiella gymnastica</name>
    <dbReference type="NCBI Taxonomy" id="73025"/>
    <lineage>
        <taxon>Eukaryota</taxon>
        <taxon>Discoba</taxon>
        <taxon>Euglenozoa</taxon>
        <taxon>Euglenida</taxon>
        <taxon>Spirocuta</taxon>
        <taxon>Euglenophyceae</taxon>
        <taxon>Eutreptiales</taxon>
        <taxon>Eutreptiaceae</taxon>
        <taxon>Eutreptiella</taxon>
    </lineage>
</organism>
<protein>
    <submittedName>
        <fullName evidence="1">Uncharacterized protein</fullName>
    </submittedName>
</protein>
<evidence type="ECO:0000313" key="1">
    <source>
        <dbReference type="EMBL" id="CAE0820607.1"/>
    </source>
</evidence>
<accession>A0A7S4FZU3</accession>
<reference evidence="1" key="1">
    <citation type="submission" date="2021-01" db="EMBL/GenBank/DDBJ databases">
        <authorList>
            <person name="Corre E."/>
            <person name="Pelletier E."/>
            <person name="Niang G."/>
            <person name="Scheremetjew M."/>
            <person name="Finn R."/>
            <person name="Kale V."/>
            <person name="Holt S."/>
            <person name="Cochrane G."/>
            <person name="Meng A."/>
            <person name="Brown T."/>
            <person name="Cohen L."/>
        </authorList>
    </citation>
    <scope>NUCLEOTIDE SEQUENCE</scope>
    <source>
        <strain evidence="1">CCMP1594</strain>
    </source>
</reference>
<sequence length="108" mass="11161">MAFRHIDGLGAVCTMNATHLGGRLERPGLSPPPPPTVALSARAHAAAQLHHRDSAGVLSFLGHRVVPLDENSYIIPTAGMGSCAAGLSLSTSFIAGAYTQPKMRVCSA</sequence>
<gene>
    <name evidence="1" type="ORF">EGYM00163_LOCUS31779</name>
</gene>
<proteinExistence type="predicted"/>
<name>A0A7S4FZU3_9EUGL</name>
<dbReference type="AlphaFoldDB" id="A0A7S4FZU3"/>
<dbReference type="EMBL" id="HBJA01091310">
    <property type="protein sequence ID" value="CAE0820607.1"/>
    <property type="molecule type" value="Transcribed_RNA"/>
</dbReference>